<dbReference type="AlphaFoldDB" id="A0A6S7GA47"/>
<comment type="similarity">
    <text evidence="2">Belongs to the bZIP family. Maf subfamily.</text>
</comment>
<dbReference type="InterPro" id="IPR004826">
    <property type="entry name" value="bZIP_Maf"/>
</dbReference>
<dbReference type="OrthoDB" id="5974330at2759"/>
<evidence type="ECO:0000256" key="3">
    <source>
        <dbReference type="ARBA" id="ARBA00022491"/>
    </source>
</evidence>
<dbReference type="SMART" id="SM00338">
    <property type="entry name" value="BRLZ"/>
    <property type="match status" value="1"/>
</dbReference>
<feature type="region of interest" description="Disordered" evidence="9">
    <location>
        <begin position="1"/>
        <end position="27"/>
    </location>
</feature>
<evidence type="ECO:0000256" key="5">
    <source>
        <dbReference type="ARBA" id="ARBA00023125"/>
    </source>
</evidence>
<evidence type="ECO:0000256" key="8">
    <source>
        <dbReference type="SAM" id="Coils"/>
    </source>
</evidence>
<gene>
    <name evidence="10" type="ORF">PACLA_8A019279</name>
</gene>
<reference evidence="10" key="1">
    <citation type="submission" date="2020-04" db="EMBL/GenBank/DDBJ databases">
        <authorList>
            <person name="Alioto T."/>
            <person name="Alioto T."/>
            <person name="Gomez Garrido J."/>
        </authorList>
    </citation>
    <scope>NUCLEOTIDE SEQUENCE</scope>
    <source>
        <strain evidence="10">A484AB</strain>
    </source>
</reference>
<comment type="caution">
    <text evidence="10">The sequence shown here is derived from an EMBL/GenBank/DDBJ whole genome shotgun (WGS) entry which is preliminary data.</text>
</comment>
<feature type="compositionally biased region" description="Polar residues" evidence="9">
    <location>
        <begin position="13"/>
        <end position="27"/>
    </location>
</feature>
<evidence type="ECO:0000256" key="9">
    <source>
        <dbReference type="SAM" id="MobiDB-lite"/>
    </source>
</evidence>
<dbReference type="CDD" id="cd14717">
    <property type="entry name" value="bZIP_Maf_small"/>
    <property type="match status" value="1"/>
</dbReference>
<name>A0A6S7GA47_PARCT</name>
<dbReference type="Gene3D" id="1.20.5.170">
    <property type="match status" value="1"/>
</dbReference>
<feature type="region of interest" description="Disordered" evidence="9">
    <location>
        <begin position="205"/>
        <end position="224"/>
    </location>
</feature>
<dbReference type="Proteomes" id="UP001152795">
    <property type="component" value="Unassembled WGS sequence"/>
</dbReference>
<dbReference type="EMBL" id="CACRXK020001643">
    <property type="protein sequence ID" value="CAB3990334.1"/>
    <property type="molecule type" value="Genomic_DNA"/>
</dbReference>
<sequence length="224" mass="24906">MAANPGELHEGETQTSEGFESNAFSSVETTSIGSPIAGLSDDELVSLSVKDLNTRLRGRSDQDVAMIKQRRRTLKNRGYAQSSRNKRVTQRLDLEKDKESLRDELERIARENDRLKRERDDTKRQFNTLISIVGSQPNGPAIIDRIKLSSTPTASEPAGKAQRVDIESVLSSTAARESENPREIAETLAQIPTLHSLNEQRLKSADKGLQQVPADINRPGQYNI</sequence>
<keyword evidence="3" id="KW-0678">Repressor</keyword>
<evidence type="ECO:0000256" key="4">
    <source>
        <dbReference type="ARBA" id="ARBA00023015"/>
    </source>
</evidence>
<keyword evidence="8" id="KW-0175">Coiled coil</keyword>
<dbReference type="GO" id="GO:0000981">
    <property type="term" value="F:DNA-binding transcription factor activity, RNA polymerase II-specific"/>
    <property type="evidence" value="ECO:0007669"/>
    <property type="project" value="TreeGrafter"/>
</dbReference>
<keyword evidence="11" id="KW-1185">Reference proteome</keyword>
<comment type="subcellular location">
    <subcellularLocation>
        <location evidence="1">Nucleus</location>
    </subcellularLocation>
</comment>
<dbReference type="SUPFAM" id="SSF47454">
    <property type="entry name" value="A DNA-binding domain in eukaryotic transcription factors"/>
    <property type="match status" value="1"/>
</dbReference>
<dbReference type="GO" id="GO:0000978">
    <property type="term" value="F:RNA polymerase II cis-regulatory region sequence-specific DNA binding"/>
    <property type="evidence" value="ECO:0007669"/>
    <property type="project" value="TreeGrafter"/>
</dbReference>
<dbReference type="GO" id="GO:0005634">
    <property type="term" value="C:nucleus"/>
    <property type="evidence" value="ECO:0007669"/>
    <property type="project" value="UniProtKB-SubCell"/>
</dbReference>
<keyword evidence="6" id="KW-0804">Transcription</keyword>
<proteinExistence type="inferred from homology"/>
<protein>
    <submittedName>
        <fullName evidence="10">Transcription factor -like</fullName>
    </submittedName>
</protein>
<dbReference type="InterPro" id="IPR004827">
    <property type="entry name" value="bZIP"/>
</dbReference>
<keyword evidence="5" id="KW-0238">DNA-binding</keyword>
<keyword evidence="4" id="KW-0805">Transcription regulation</keyword>
<dbReference type="InterPro" id="IPR024874">
    <property type="entry name" value="Transcription_factor_Maf_fam"/>
</dbReference>
<evidence type="ECO:0000256" key="7">
    <source>
        <dbReference type="ARBA" id="ARBA00023242"/>
    </source>
</evidence>
<dbReference type="Pfam" id="PF03131">
    <property type="entry name" value="bZIP_Maf"/>
    <property type="match status" value="1"/>
</dbReference>
<evidence type="ECO:0000256" key="1">
    <source>
        <dbReference type="ARBA" id="ARBA00004123"/>
    </source>
</evidence>
<dbReference type="PANTHER" id="PTHR10129">
    <property type="entry name" value="TRANSCRIPTION FACTOR MAF"/>
    <property type="match status" value="1"/>
</dbReference>
<dbReference type="PROSITE" id="PS50217">
    <property type="entry name" value="BZIP"/>
    <property type="match status" value="1"/>
</dbReference>
<dbReference type="FunFam" id="1.20.5.170:FF:000011">
    <property type="entry name" value="Transcription factor MafG, putative"/>
    <property type="match status" value="1"/>
</dbReference>
<feature type="coiled-coil region" evidence="8">
    <location>
        <begin position="91"/>
        <end position="125"/>
    </location>
</feature>
<organism evidence="10 11">
    <name type="scientific">Paramuricea clavata</name>
    <name type="common">Red gorgonian</name>
    <name type="synonym">Violescent sea-whip</name>
    <dbReference type="NCBI Taxonomy" id="317549"/>
    <lineage>
        <taxon>Eukaryota</taxon>
        <taxon>Metazoa</taxon>
        <taxon>Cnidaria</taxon>
        <taxon>Anthozoa</taxon>
        <taxon>Octocorallia</taxon>
        <taxon>Malacalcyonacea</taxon>
        <taxon>Plexauridae</taxon>
        <taxon>Paramuricea</taxon>
    </lineage>
</organism>
<evidence type="ECO:0000313" key="10">
    <source>
        <dbReference type="EMBL" id="CAB3990334.1"/>
    </source>
</evidence>
<evidence type="ECO:0000256" key="2">
    <source>
        <dbReference type="ARBA" id="ARBA00008500"/>
    </source>
</evidence>
<evidence type="ECO:0000313" key="11">
    <source>
        <dbReference type="Proteomes" id="UP001152795"/>
    </source>
</evidence>
<evidence type="ECO:0000256" key="6">
    <source>
        <dbReference type="ARBA" id="ARBA00023163"/>
    </source>
</evidence>
<keyword evidence="7" id="KW-0539">Nucleus</keyword>
<accession>A0A6S7GA47</accession>
<dbReference type="PANTHER" id="PTHR10129:SF50">
    <property type="entry name" value="BZIP DOMAIN-CONTAINING PROTEIN"/>
    <property type="match status" value="1"/>
</dbReference>
<dbReference type="InterPro" id="IPR008917">
    <property type="entry name" value="TF_DNA-bd_sf"/>
</dbReference>